<dbReference type="PANTHER" id="PTHR30203:SF24">
    <property type="entry name" value="BLR4935 PROTEIN"/>
    <property type="match status" value="1"/>
</dbReference>
<dbReference type="AlphaFoldDB" id="A0A3A1P929"/>
<dbReference type="EMBL" id="QXFM01000064">
    <property type="protein sequence ID" value="RIV89436.1"/>
    <property type="molecule type" value="Genomic_DNA"/>
</dbReference>
<dbReference type="GO" id="GO:0015562">
    <property type="term" value="F:efflux transmembrane transporter activity"/>
    <property type="evidence" value="ECO:0007669"/>
    <property type="project" value="InterPro"/>
</dbReference>
<keyword evidence="3" id="KW-1185">Reference proteome</keyword>
<organism evidence="2 3">
    <name type="scientific">Aurantiacibacter xanthus</name>
    <dbReference type="NCBI Taxonomy" id="1784712"/>
    <lineage>
        <taxon>Bacteria</taxon>
        <taxon>Pseudomonadati</taxon>
        <taxon>Pseudomonadota</taxon>
        <taxon>Alphaproteobacteria</taxon>
        <taxon>Sphingomonadales</taxon>
        <taxon>Erythrobacteraceae</taxon>
        <taxon>Aurantiacibacter</taxon>
    </lineage>
</organism>
<comment type="similarity">
    <text evidence="1">Belongs to the outer membrane factor (OMF) (TC 1.B.17) family.</text>
</comment>
<proteinExistence type="inferred from homology"/>
<reference evidence="2 3" key="1">
    <citation type="submission" date="2018-08" db="EMBL/GenBank/DDBJ databases">
        <title>Erythrobacter zhengii sp.nov., a bacterium isolated from deep-sea sediment.</title>
        <authorList>
            <person name="Fang C."/>
            <person name="Wu Y.-H."/>
            <person name="Sun C."/>
            <person name="Wang H."/>
            <person name="Cheng H."/>
            <person name="Meng F.-X."/>
            <person name="Wang C.-S."/>
            <person name="Xu X.-W."/>
        </authorList>
    </citation>
    <scope>NUCLEOTIDE SEQUENCE [LARGE SCALE GENOMIC DNA]</scope>
    <source>
        <strain evidence="2 3">CCTCC AB 2015396</strain>
    </source>
</reference>
<sequence length="357" mass="38472">AGADARAVGPHEVTVSGSYSRRTIDREGTFDEFDTQLTRAIRLPGKARLDREIGGYAVDAAENMAEDVRHQAALLLAGYWWDWLGANAESEVDRQAVTNYAQALAAVNRRVELGDAPQLEADQARAALGAARIRAEQSTGRADLAQARLRAQFPSLPLPAEAPAIPLPAMAEPALAAYRDEIIANSHEIAAAEAEARAAAAYADRLRLDRVADPSIGLRLFSERGGEEQGAGLVFSMPLGGRHRSALADEAGSSASAALADERLARFSVEETASADLAEARFRLSAWQRARESLAAQMEVLAKLRRGNELGEIGLADLLLGERMVHDAFSAEVVARTDAQRAITKLRIDAHELWLHD</sequence>
<dbReference type="OrthoDB" id="7452700at2"/>
<dbReference type="Pfam" id="PF02321">
    <property type="entry name" value="OEP"/>
    <property type="match status" value="1"/>
</dbReference>
<protein>
    <submittedName>
        <fullName evidence="2">TolC family protein</fullName>
    </submittedName>
</protein>
<dbReference type="PANTHER" id="PTHR30203">
    <property type="entry name" value="OUTER MEMBRANE CATION EFFLUX PROTEIN"/>
    <property type="match status" value="1"/>
</dbReference>
<dbReference type="Gene3D" id="1.20.1600.10">
    <property type="entry name" value="Outer membrane efflux proteins (OEP)"/>
    <property type="match status" value="1"/>
</dbReference>
<evidence type="ECO:0000313" key="3">
    <source>
        <dbReference type="Proteomes" id="UP000265366"/>
    </source>
</evidence>
<dbReference type="SUPFAM" id="SSF56954">
    <property type="entry name" value="Outer membrane efflux proteins (OEP)"/>
    <property type="match status" value="1"/>
</dbReference>
<dbReference type="InterPro" id="IPR003423">
    <property type="entry name" value="OMP_efflux"/>
</dbReference>
<evidence type="ECO:0000313" key="2">
    <source>
        <dbReference type="EMBL" id="RIV89436.1"/>
    </source>
</evidence>
<name>A0A3A1P929_9SPHN</name>
<evidence type="ECO:0000256" key="1">
    <source>
        <dbReference type="ARBA" id="ARBA00007613"/>
    </source>
</evidence>
<gene>
    <name evidence="2" type="ORF">D2V17_06285</name>
</gene>
<dbReference type="Proteomes" id="UP000265366">
    <property type="component" value="Unassembled WGS sequence"/>
</dbReference>
<accession>A0A3A1P929</accession>
<feature type="non-terminal residue" evidence="2">
    <location>
        <position position="1"/>
    </location>
</feature>
<dbReference type="InterPro" id="IPR010131">
    <property type="entry name" value="MdtP/NodT-like"/>
</dbReference>
<dbReference type="RefSeq" id="WP_147367255.1">
    <property type="nucleotide sequence ID" value="NZ_QXFM01000064.1"/>
</dbReference>
<comment type="caution">
    <text evidence="2">The sequence shown here is derived from an EMBL/GenBank/DDBJ whole genome shotgun (WGS) entry which is preliminary data.</text>
</comment>